<evidence type="ECO:0000256" key="5">
    <source>
        <dbReference type="ARBA" id="ARBA00022553"/>
    </source>
</evidence>
<comment type="catalytic activity">
    <reaction evidence="1">
        <text>ATP + protein L-histidine = ADP + protein N-phospho-L-histidine.</text>
        <dbReference type="EC" id="2.7.13.3"/>
    </reaction>
</comment>
<dbReference type="STRING" id="284577.SAMN05216571_10917"/>
<evidence type="ECO:0000256" key="2">
    <source>
        <dbReference type="ARBA" id="ARBA00004141"/>
    </source>
</evidence>
<keyword evidence="12" id="KW-0902">Two-component regulatory system</keyword>
<reference evidence="17 18" key="1">
    <citation type="submission" date="2016-10" db="EMBL/GenBank/DDBJ databases">
        <authorList>
            <person name="de Groot N.N."/>
        </authorList>
    </citation>
    <scope>NUCLEOTIDE SEQUENCE [LARGE SCALE GENOMIC DNA]</scope>
    <source>
        <strain evidence="17 18">BH539</strain>
    </source>
</reference>
<keyword evidence="5" id="KW-0597">Phosphoprotein</keyword>
<evidence type="ECO:0000256" key="1">
    <source>
        <dbReference type="ARBA" id="ARBA00000085"/>
    </source>
</evidence>
<dbReference type="PROSITE" id="PS50283">
    <property type="entry name" value="NA_SOLUT_SYMP_3"/>
    <property type="match status" value="1"/>
</dbReference>
<evidence type="ECO:0000256" key="12">
    <source>
        <dbReference type="ARBA" id="ARBA00023012"/>
    </source>
</evidence>
<dbReference type="InterPro" id="IPR004358">
    <property type="entry name" value="Sig_transdc_His_kin-like_C"/>
</dbReference>
<evidence type="ECO:0000256" key="14">
    <source>
        <dbReference type="SAM" id="MobiDB-lite"/>
    </source>
</evidence>
<dbReference type="Pfam" id="PF00512">
    <property type="entry name" value="HisKA"/>
    <property type="match status" value="1"/>
</dbReference>
<keyword evidence="7 15" id="KW-0812">Transmembrane</keyword>
<dbReference type="SMART" id="SM00387">
    <property type="entry name" value="HATPase_c"/>
    <property type="match status" value="1"/>
</dbReference>
<feature type="transmembrane region" description="Helical" evidence="15">
    <location>
        <begin position="371"/>
        <end position="388"/>
    </location>
</feature>
<dbReference type="AlphaFoldDB" id="A0A1G7T5U1"/>
<feature type="transmembrane region" description="Helical" evidence="15">
    <location>
        <begin position="323"/>
        <end position="350"/>
    </location>
</feature>
<dbReference type="EC" id="2.7.13.3" evidence="4"/>
<dbReference type="GO" id="GO:0000155">
    <property type="term" value="F:phosphorelay sensor kinase activity"/>
    <property type="evidence" value="ECO:0007669"/>
    <property type="project" value="InterPro"/>
</dbReference>
<evidence type="ECO:0000256" key="13">
    <source>
        <dbReference type="ARBA" id="ARBA00023136"/>
    </source>
</evidence>
<evidence type="ECO:0000256" key="8">
    <source>
        <dbReference type="ARBA" id="ARBA00022741"/>
    </source>
</evidence>
<dbReference type="SUPFAM" id="SSF47384">
    <property type="entry name" value="Homodimeric domain of signal transducing histidine kinase"/>
    <property type="match status" value="1"/>
</dbReference>
<feature type="transmembrane region" description="Helical" evidence="15">
    <location>
        <begin position="433"/>
        <end position="458"/>
    </location>
</feature>
<keyword evidence="13 15" id="KW-0472">Membrane</keyword>
<dbReference type="PROSITE" id="PS50109">
    <property type="entry name" value="HIS_KIN"/>
    <property type="match status" value="1"/>
</dbReference>
<evidence type="ECO:0000256" key="6">
    <source>
        <dbReference type="ARBA" id="ARBA00022679"/>
    </source>
</evidence>
<organism evidence="17 18">
    <name type="scientific">Onishia taeanensis</name>
    <dbReference type="NCBI Taxonomy" id="284577"/>
    <lineage>
        <taxon>Bacteria</taxon>
        <taxon>Pseudomonadati</taxon>
        <taxon>Pseudomonadota</taxon>
        <taxon>Gammaproteobacteria</taxon>
        <taxon>Oceanospirillales</taxon>
        <taxon>Halomonadaceae</taxon>
        <taxon>Onishia</taxon>
    </lineage>
</organism>
<dbReference type="Proteomes" id="UP000198641">
    <property type="component" value="Unassembled WGS sequence"/>
</dbReference>
<keyword evidence="18" id="KW-1185">Reference proteome</keyword>
<keyword evidence="8" id="KW-0547">Nucleotide-binding</keyword>
<feature type="region of interest" description="Disordered" evidence="14">
    <location>
        <begin position="980"/>
        <end position="1001"/>
    </location>
</feature>
<feature type="transmembrane region" description="Helical" evidence="15">
    <location>
        <begin position="243"/>
        <end position="262"/>
    </location>
</feature>
<keyword evidence="11 15" id="KW-1133">Transmembrane helix</keyword>
<dbReference type="RefSeq" id="WP_092526363.1">
    <property type="nucleotide sequence ID" value="NZ_FNCI01000009.1"/>
</dbReference>
<dbReference type="PANTHER" id="PTHR43065">
    <property type="entry name" value="SENSOR HISTIDINE KINASE"/>
    <property type="match status" value="1"/>
</dbReference>
<feature type="transmembrane region" description="Helical" evidence="15">
    <location>
        <begin position="153"/>
        <end position="172"/>
    </location>
</feature>
<name>A0A1G7T5U1_9GAMM</name>
<dbReference type="Gene3D" id="1.20.1730.10">
    <property type="entry name" value="Sodium/glucose cotransporter"/>
    <property type="match status" value="1"/>
</dbReference>
<feature type="transmembrane region" description="Helical" evidence="15">
    <location>
        <begin position="115"/>
        <end position="133"/>
    </location>
</feature>
<dbReference type="SUPFAM" id="SSF55874">
    <property type="entry name" value="ATPase domain of HSP90 chaperone/DNA topoisomerase II/histidine kinase"/>
    <property type="match status" value="1"/>
</dbReference>
<feature type="transmembrane region" description="Helical" evidence="15">
    <location>
        <begin position="400"/>
        <end position="421"/>
    </location>
</feature>
<dbReference type="GO" id="GO:0005524">
    <property type="term" value="F:ATP binding"/>
    <property type="evidence" value="ECO:0007669"/>
    <property type="project" value="UniProtKB-KW"/>
</dbReference>
<evidence type="ECO:0000259" key="16">
    <source>
        <dbReference type="PROSITE" id="PS50109"/>
    </source>
</evidence>
<evidence type="ECO:0000313" key="17">
    <source>
        <dbReference type="EMBL" id="SDG30666.1"/>
    </source>
</evidence>
<dbReference type="Gene3D" id="1.10.287.130">
    <property type="match status" value="1"/>
</dbReference>
<dbReference type="Gene3D" id="3.30.450.20">
    <property type="entry name" value="PAS domain"/>
    <property type="match status" value="1"/>
</dbReference>
<feature type="transmembrane region" description="Helical" evidence="15">
    <location>
        <begin position="72"/>
        <end position="94"/>
    </location>
</feature>
<feature type="compositionally biased region" description="Basic and acidic residues" evidence="14">
    <location>
        <begin position="986"/>
        <end position="1001"/>
    </location>
</feature>
<protein>
    <recommendedName>
        <fullName evidence="4">histidine kinase</fullName>
        <ecNumber evidence="4">2.7.13.3</ecNumber>
    </recommendedName>
</protein>
<dbReference type="GO" id="GO:0016020">
    <property type="term" value="C:membrane"/>
    <property type="evidence" value="ECO:0007669"/>
    <property type="project" value="UniProtKB-SubCell"/>
</dbReference>
<dbReference type="InterPro" id="IPR035965">
    <property type="entry name" value="PAS-like_dom_sf"/>
</dbReference>
<evidence type="ECO:0000256" key="7">
    <source>
        <dbReference type="ARBA" id="ARBA00022692"/>
    </source>
</evidence>
<dbReference type="OrthoDB" id="9764438at2"/>
<dbReference type="InterPro" id="IPR005467">
    <property type="entry name" value="His_kinase_dom"/>
</dbReference>
<comment type="subcellular location">
    <subcellularLocation>
        <location evidence="2">Membrane</location>
        <topology evidence="2">Multi-pass membrane protein</topology>
    </subcellularLocation>
</comment>
<dbReference type="Pfam" id="PF02518">
    <property type="entry name" value="HATPase_c"/>
    <property type="match status" value="1"/>
</dbReference>
<keyword evidence="10" id="KW-0067">ATP-binding</keyword>
<dbReference type="InterPro" id="IPR003594">
    <property type="entry name" value="HATPase_dom"/>
</dbReference>
<evidence type="ECO:0000256" key="4">
    <source>
        <dbReference type="ARBA" id="ARBA00012438"/>
    </source>
</evidence>
<sequence>MSAEGLSPLLLVGGGYLALLFLCALAVERRWLPSRLVHHPAIYTLALGVYASAWAVYGSVELAGRVGYGYLAYYLGAAGAVLLAPVVLLPIQRLTRTYQLASLADLFAFRFRSRWVGTLITVISAMAVLPLLALQVQTLGQAIQQLTGTASPALAALGFCLVIAVFAVLFGARHTHLNAHQDTLLAVIAVESLVKLAAMLALGAIALFGIFDGPSDLQAWLEGPGLAHQAGIRELDAGQWRTLLLLFFAAAFLMPHMFHLTFAERLSPRALLQAGWSLPLYLLLMALPVPLILWGAQRVGIAPPGLESAYLAFALSASPWIDALAFLAGLAAASGTLIIIALALSGMILNHLVLVAHPPDHRGDLYRWLRWLRRALVVAVILSGWLYYRTLGLAHDLTTLGIASFSGMAQCLPGLLALLYWPGANRKGMVSGLLAGTGLWMLGLWLPLVTGLSPWVLVPPGLESLSNSPAWYTVTLVALAANGVILIVVSLLTRTSEGERTAAEACAADPVIRPKRLPLSVSHGEDFKHHLTPALGADVAGREVERALASLELTSWERRPYALRRLRDRIQANLSGLMGPSVAQDIVDRCLPYSRDRASLETEAVDDIHFVESRLEAYRSRLTGLARELDGLRRYHRRTLTQLPIGLCAFGDDDELLMWNDALAALSGIDGERVVGAHRDSLPAPWAELLGRLLSNGQRHLYKQPVTLAGSTRYLSLHQATLDTDDDAYGGRVILIEDHSEMKWLEDELAHAARLASIGQLSAGVAHEIGNPITGISSLAQNLRYDTDDPALLETADQIQSLTERVSRIVGSLVGFAHGGHQDNAGRYAMVKPRELTDEALHLIQLARTGQDVIYHNHCPVDLELEADAQRMVQVMINLLGNARDASPAGGTIEIDARRLEDVDGRNGIEWSVTDAGTGIDPSVRDHLFEPFTTTKAPGEGTGLGLALVYGILADHQGRIHIESPPTGRERGTRIVMWLPVSRRPPSKEDNELPHEPDSDR</sequence>
<feature type="transmembrane region" description="Helical" evidence="15">
    <location>
        <begin position="274"/>
        <end position="296"/>
    </location>
</feature>
<keyword evidence="9 17" id="KW-0418">Kinase</keyword>
<dbReference type="PANTHER" id="PTHR43065:SF10">
    <property type="entry name" value="PEROXIDE STRESS-ACTIVATED HISTIDINE KINASE MAK3"/>
    <property type="match status" value="1"/>
</dbReference>
<dbReference type="GO" id="GO:0022857">
    <property type="term" value="F:transmembrane transporter activity"/>
    <property type="evidence" value="ECO:0007669"/>
    <property type="project" value="InterPro"/>
</dbReference>
<dbReference type="SUPFAM" id="SSF55785">
    <property type="entry name" value="PYP-like sensor domain (PAS domain)"/>
    <property type="match status" value="1"/>
</dbReference>
<dbReference type="InterPro" id="IPR038377">
    <property type="entry name" value="Na/Glc_symporter_sf"/>
</dbReference>
<evidence type="ECO:0000256" key="9">
    <source>
        <dbReference type="ARBA" id="ARBA00022777"/>
    </source>
</evidence>
<dbReference type="InterPro" id="IPR036890">
    <property type="entry name" value="HATPase_C_sf"/>
</dbReference>
<gene>
    <name evidence="17" type="ORF">SAMN05216571_10917</name>
</gene>
<dbReference type="EMBL" id="FNCI01000009">
    <property type="protein sequence ID" value="SDG30666.1"/>
    <property type="molecule type" value="Genomic_DNA"/>
</dbReference>
<dbReference type="InterPro" id="IPR001734">
    <property type="entry name" value="Na/solute_symporter"/>
</dbReference>
<dbReference type="PRINTS" id="PR00344">
    <property type="entry name" value="BCTRLSENSOR"/>
</dbReference>
<feature type="transmembrane region" description="Helical" evidence="15">
    <location>
        <begin position="40"/>
        <end position="60"/>
    </location>
</feature>
<dbReference type="Gene3D" id="3.30.565.10">
    <property type="entry name" value="Histidine kinase-like ATPase, C-terminal domain"/>
    <property type="match status" value="1"/>
</dbReference>
<feature type="transmembrane region" description="Helical" evidence="15">
    <location>
        <begin position="6"/>
        <end position="28"/>
    </location>
</feature>
<accession>A0A1G7T5U1</accession>
<evidence type="ECO:0000256" key="15">
    <source>
        <dbReference type="SAM" id="Phobius"/>
    </source>
</evidence>
<evidence type="ECO:0000256" key="3">
    <source>
        <dbReference type="ARBA" id="ARBA00006434"/>
    </source>
</evidence>
<evidence type="ECO:0000256" key="10">
    <source>
        <dbReference type="ARBA" id="ARBA00022840"/>
    </source>
</evidence>
<feature type="transmembrane region" description="Helical" evidence="15">
    <location>
        <begin position="184"/>
        <end position="211"/>
    </location>
</feature>
<feature type="domain" description="Histidine kinase" evidence="16">
    <location>
        <begin position="764"/>
        <end position="983"/>
    </location>
</feature>
<dbReference type="InterPro" id="IPR036097">
    <property type="entry name" value="HisK_dim/P_sf"/>
</dbReference>
<proteinExistence type="inferred from homology"/>
<dbReference type="SMART" id="SM00388">
    <property type="entry name" value="HisKA"/>
    <property type="match status" value="1"/>
</dbReference>
<comment type="similarity">
    <text evidence="3">Belongs to the sodium:solute symporter (SSF) (TC 2.A.21) family.</text>
</comment>
<evidence type="ECO:0000313" key="18">
    <source>
        <dbReference type="Proteomes" id="UP000198641"/>
    </source>
</evidence>
<feature type="transmembrane region" description="Helical" evidence="15">
    <location>
        <begin position="470"/>
        <end position="492"/>
    </location>
</feature>
<evidence type="ECO:0000256" key="11">
    <source>
        <dbReference type="ARBA" id="ARBA00022989"/>
    </source>
</evidence>
<keyword evidence="6" id="KW-0808">Transferase</keyword>
<dbReference type="InterPro" id="IPR003661">
    <property type="entry name" value="HisK_dim/P_dom"/>
</dbReference>
<dbReference type="CDD" id="cd00082">
    <property type="entry name" value="HisKA"/>
    <property type="match status" value="1"/>
</dbReference>